<feature type="domain" description="HAMP" evidence="4">
    <location>
        <begin position="2"/>
        <end position="33"/>
    </location>
</feature>
<evidence type="ECO:0000256" key="3">
    <source>
        <dbReference type="ARBA" id="ARBA00023136"/>
    </source>
</evidence>
<dbReference type="SUPFAM" id="SSF158472">
    <property type="entry name" value="HAMP domain-like"/>
    <property type="match status" value="1"/>
</dbReference>
<organism evidence="5 6">
    <name type="scientific">Cohnella luojiensis</name>
    <dbReference type="NCBI Taxonomy" id="652876"/>
    <lineage>
        <taxon>Bacteria</taxon>
        <taxon>Bacillati</taxon>
        <taxon>Bacillota</taxon>
        <taxon>Bacilli</taxon>
        <taxon>Bacillales</taxon>
        <taxon>Paenibacillaceae</taxon>
        <taxon>Cohnella</taxon>
    </lineage>
</organism>
<protein>
    <submittedName>
        <fullName evidence="5">HAMP domain-containing protein</fullName>
    </submittedName>
</protein>
<evidence type="ECO:0000259" key="4">
    <source>
        <dbReference type="PROSITE" id="PS50885"/>
    </source>
</evidence>
<comment type="caution">
    <text evidence="5">The sequence shown here is derived from an EMBL/GenBank/DDBJ whole genome shotgun (WGS) entry which is preliminary data.</text>
</comment>
<keyword evidence="3" id="KW-0472">Membrane</keyword>
<accession>A0A4Y8M5X9</accession>
<gene>
    <name evidence="5" type="ORF">E2980_07515</name>
</gene>
<keyword evidence="2" id="KW-1003">Cell membrane</keyword>
<dbReference type="EMBL" id="SOMN01000006">
    <property type="protein sequence ID" value="TFE28658.1"/>
    <property type="molecule type" value="Genomic_DNA"/>
</dbReference>
<dbReference type="PROSITE" id="PS50885">
    <property type="entry name" value="HAMP"/>
    <property type="match status" value="1"/>
</dbReference>
<dbReference type="InterPro" id="IPR003660">
    <property type="entry name" value="HAMP_dom"/>
</dbReference>
<dbReference type="GO" id="GO:0005886">
    <property type="term" value="C:plasma membrane"/>
    <property type="evidence" value="ECO:0007669"/>
    <property type="project" value="UniProtKB-SubCell"/>
</dbReference>
<name>A0A4Y8M5X9_9BACL</name>
<reference evidence="5 6" key="1">
    <citation type="submission" date="2019-03" db="EMBL/GenBank/DDBJ databases">
        <title>Cohnella endophytica sp. nov., a novel endophytic bacterium isolated from bark of Sonneratia apetala.</title>
        <authorList>
            <person name="Tuo L."/>
        </authorList>
    </citation>
    <scope>NUCLEOTIDE SEQUENCE [LARGE SCALE GENOMIC DNA]</scope>
    <source>
        <strain evidence="5 6">CCTCC AB 208254</strain>
    </source>
</reference>
<dbReference type="Pfam" id="PF00672">
    <property type="entry name" value="HAMP"/>
    <property type="match status" value="1"/>
</dbReference>
<evidence type="ECO:0000256" key="2">
    <source>
        <dbReference type="ARBA" id="ARBA00022475"/>
    </source>
</evidence>
<dbReference type="GO" id="GO:0007165">
    <property type="term" value="P:signal transduction"/>
    <property type="evidence" value="ECO:0007669"/>
    <property type="project" value="InterPro"/>
</dbReference>
<proteinExistence type="predicted"/>
<evidence type="ECO:0000313" key="6">
    <source>
        <dbReference type="Proteomes" id="UP000297900"/>
    </source>
</evidence>
<dbReference type="Proteomes" id="UP000297900">
    <property type="component" value="Unassembled WGS sequence"/>
</dbReference>
<dbReference type="AlphaFoldDB" id="A0A4Y8M5X9"/>
<dbReference type="OrthoDB" id="9762005at2"/>
<evidence type="ECO:0000313" key="5">
    <source>
        <dbReference type="EMBL" id="TFE28658.1"/>
    </source>
</evidence>
<dbReference type="CDD" id="cd06225">
    <property type="entry name" value="HAMP"/>
    <property type="match status" value="1"/>
</dbReference>
<keyword evidence="6" id="KW-1185">Reference proteome</keyword>
<dbReference type="Gene3D" id="1.10.8.500">
    <property type="entry name" value="HAMP domain in histidine kinase"/>
    <property type="match status" value="1"/>
</dbReference>
<dbReference type="RefSeq" id="WP_135151551.1">
    <property type="nucleotide sequence ID" value="NZ_SOMN01000006.1"/>
</dbReference>
<sequence>MSGDLTSKEIKVRSRDEVSDLAGSFNEMSRSLRI</sequence>
<evidence type="ECO:0000256" key="1">
    <source>
        <dbReference type="ARBA" id="ARBA00004236"/>
    </source>
</evidence>
<comment type="subcellular location">
    <subcellularLocation>
        <location evidence="1">Cell membrane</location>
    </subcellularLocation>
</comment>